<comment type="caution">
    <text evidence="1">The sequence shown here is derived from an EMBL/GenBank/DDBJ whole genome shotgun (WGS) entry which is preliminary data.</text>
</comment>
<dbReference type="EMBL" id="BAABKM010000002">
    <property type="protein sequence ID" value="GAA4699997.1"/>
    <property type="molecule type" value="Genomic_DNA"/>
</dbReference>
<reference evidence="2" key="1">
    <citation type="journal article" date="2019" name="Int. J. Syst. Evol. Microbiol.">
        <title>The Global Catalogue of Microorganisms (GCM) 10K type strain sequencing project: providing services to taxonomists for standard genome sequencing and annotation.</title>
        <authorList>
            <consortium name="The Broad Institute Genomics Platform"/>
            <consortium name="The Broad Institute Genome Sequencing Center for Infectious Disease"/>
            <person name="Wu L."/>
            <person name="Ma J."/>
        </authorList>
    </citation>
    <scope>NUCLEOTIDE SEQUENCE [LARGE SCALE GENOMIC DNA]</scope>
    <source>
        <strain evidence="2">JCM 18531</strain>
    </source>
</reference>
<evidence type="ECO:0000313" key="2">
    <source>
        <dbReference type="Proteomes" id="UP001499974"/>
    </source>
</evidence>
<proteinExistence type="predicted"/>
<name>A0ABP8X527_9ACTN</name>
<keyword evidence="2" id="KW-1185">Reference proteome</keyword>
<sequence length="249" mass="27943">MRPRISAAKVAWFRRPPLSTVNRGRETGECGAVTVCTVRLMAEFKLPLLYDHSDLTDHPSGGACIQPPEGEDHVERMERYAEEYNVALLTLYVSSDGVSSGWAFAAPAIFLAHHACELALKVRWVRSSPIDVGDRMKTHDLRRIVREIDKLGGWADTALDQRIEMAEQINNLRRITKDGVNIRYGNINPRWCCLNLGELTELVEVVMHTAKLPASSPPAPRRSAAHVAFYRARSFVGRITRLTKDAVQK</sequence>
<accession>A0ABP8X527</accession>
<organism evidence="1 2">
    <name type="scientific">Nocardioides conyzicola</name>
    <dbReference type="NCBI Taxonomy" id="1651781"/>
    <lineage>
        <taxon>Bacteria</taxon>
        <taxon>Bacillati</taxon>
        <taxon>Actinomycetota</taxon>
        <taxon>Actinomycetes</taxon>
        <taxon>Propionibacteriales</taxon>
        <taxon>Nocardioidaceae</taxon>
        <taxon>Nocardioides</taxon>
    </lineage>
</organism>
<gene>
    <name evidence="1" type="ORF">GCM10023349_15630</name>
</gene>
<evidence type="ECO:0008006" key="3">
    <source>
        <dbReference type="Google" id="ProtNLM"/>
    </source>
</evidence>
<protein>
    <recommendedName>
        <fullName evidence="3">HEPN domain-containing protein</fullName>
    </recommendedName>
</protein>
<evidence type="ECO:0000313" key="1">
    <source>
        <dbReference type="EMBL" id="GAA4699997.1"/>
    </source>
</evidence>
<dbReference type="Gene3D" id="1.20.120.330">
    <property type="entry name" value="Nucleotidyltransferases domain 2"/>
    <property type="match status" value="1"/>
</dbReference>
<dbReference type="Proteomes" id="UP001499974">
    <property type="component" value="Unassembled WGS sequence"/>
</dbReference>